<dbReference type="Proteomes" id="UP000658131">
    <property type="component" value="Unassembled WGS sequence"/>
</dbReference>
<comment type="caution">
    <text evidence="1">The sequence shown here is derived from an EMBL/GenBank/DDBJ whole genome shotgun (WGS) entry which is preliminary data.</text>
</comment>
<protein>
    <submittedName>
        <fullName evidence="1">Uncharacterized protein</fullName>
    </submittedName>
</protein>
<reference evidence="1 2" key="1">
    <citation type="submission" date="2020-08" db="EMBL/GenBank/DDBJ databases">
        <title>Genome public.</title>
        <authorList>
            <person name="Liu C."/>
            <person name="Sun Q."/>
        </authorList>
    </citation>
    <scope>NUCLEOTIDE SEQUENCE [LARGE SCALE GENOMIC DNA]</scope>
    <source>
        <strain evidence="1 2">BX1</strain>
    </source>
</reference>
<organism evidence="1 2">
    <name type="scientific">Yanshouia hominis</name>
    <dbReference type="NCBI Taxonomy" id="2763673"/>
    <lineage>
        <taxon>Bacteria</taxon>
        <taxon>Bacillati</taxon>
        <taxon>Bacillota</taxon>
        <taxon>Clostridia</taxon>
        <taxon>Eubacteriales</taxon>
        <taxon>Oscillospiraceae</taxon>
        <taxon>Yanshouia</taxon>
    </lineage>
</organism>
<dbReference type="RefSeq" id="WP_093373047.1">
    <property type="nucleotide sequence ID" value="NZ_JACRTB010000001.1"/>
</dbReference>
<gene>
    <name evidence="1" type="ORF">H8717_00060</name>
</gene>
<proteinExistence type="predicted"/>
<evidence type="ECO:0000313" key="2">
    <source>
        <dbReference type="Proteomes" id="UP000658131"/>
    </source>
</evidence>
<evidence type="ECO:0000313" key="1">
    <source>
        <dbReference type="EMBL" id="MBC8574807.1"/>
    </source>
</evidence>
<dbReference type="EMBL" id="JACRTB010000001">
    <property type="protein sequence ID" value="MBC8574807.1"/>
    <property type="molecule type" value="Genomic_DNA"/>
</dbReference>
<keyword evidence="2" id="KW-1185">Reference proteome</keyword>
<name>A0ABR7NEF9_9FIRM</name>
<sequence length="59" mass="6596">MSPKELLYIEDALGHAKQMQTACTDFASQISDPELKNFVSGLSGRYSECFTQFYSLLKG</sequence>
<accession>A0ABR7NEF9</accession>